<accession>A0A0H3YJH4</accession>
<organism evidence="8">
    <name type="scientific">Schmidtea mediterranea</name>
    <name type="common">Freshwater planarian flatworm</name>
    <dbReference type="NCBI Taxonomy" id="79327"/>
    <lineage>
        <taxon>Eukaryota</taxon>
        <taxon>Metazoa</taxon>
        <taxon>Spiralia</taxon>
        <taxon>Lophotrochozoa</taxon>
        <taxon>Platyhelminthes</taxon>
        <taxon>Rhabditophora</taxon>
        <taxon>Seriata</taxon>
        <taxon>Tricladida</taxon>
        <taxon>Continenticola</taxon>
        <taxon>Geoplanoidea</taxon>
        <taxon>Dugesiidae</taxon>
        <taxon>Schmidtea</taxon>
    </lineage>
</organism>
<keyword evidence="3" id="KW-0813">Transport</keyword>
<evidence type="ECO:0000313" key="8">
    <source>
        <dbReference type="EMBL" id="AKN21639.1"/>
    </source>
</evidence>
<dbReference type="PIRSF" id="PIRSF005799">
    <property type="entry name" value="UDP-gal_transpt"/>
    <property type="match status" value="1"/>
</dbReference>
<name>A0A0H3YJH4_SCHMD</name>
<evidence type="ECO:0000256" key="5">
    <source>
        <dbReference type="ARBA" id="ARBA00022989"/>
    </source>
</evidence>
<feature type="transmembrane region" description="Helical" evidence="7">
    <location>
        <begin position="261"/>
        <end position="282"/>
    </location>
</feature>
<feature type="transmembrane region" description="Helical" evidence="7">
    <location>
        <begin position="231"/>
        <end position="254"/>
    </location>
</feature>
<feature type="transmembrane region" description="Helical" evidence="7">
    <location>
        <begin position="130"/>
        <end position="147"/>
    </location>
</feature>
<feature type="transmembrane region" description="Helical" evidence="7">
    <location>
        <begin position="198"/>
        <end position="219"/>
    </location>
</feature>
<reference evidence="8" key="1">
    <citation type="journal article" date="2015" name="Elife">
        <title>Stem cells and fluid flow drive cyst formation in an invertebrate excretory organ.</title>
        <authorList>
            <person name="Thi-Kim Vu H."/>
            <person name="Rink J.C."/>
            <person name="McKinney S.A."/>
            <person name="McClain M."/>
            <person name="Lakshmanaperumal N."/>
            <person name="Alexander R."/>
            <person name="Sanchez Alvarado A."/>
        </authorList>
    </citation>
    <scope>NUCLEOTIDE SEQUENCE</scope>
</reference>
<dbReference type="SUPFAM" id="SSF103481">
    <property type="entry name" value="Multidrug resistance efflux transporter EmrE"/>
    <property type="match status" value="1"/>
</dbReference>
<dbReference type="GO" id="GO:0000139">
    <property type="term" value="C:Golgi membrane"/>
    <property type="evidence" value="ECO:0007669"/>
    <property type="project" value="InterPro"/>
</dbReference>
<comment type="subcellular location">
    <subcellularLocation>
        <location evidence="1">Membrane</location>
        <topology evidence="1">Multi-pass membrane protein</topology>
    </subcellularLocation>
</comment>
<feature type="transmembrane region" description="Helical" evidence="7">
    <location>
        <begin position="33"/>
        <end position="57"/>
    </location>
</feature>
<evidence type="ECO:0000256" key="7">
    <source>
        <dbReference type="SAM" id="Phobius"/>
    </source>
</evidence>
<gene>
    <name evidence="8" type="primary">slc35a-3</name>
</gene>
<keyword evidence="6 7" id="KW-0472">Membrane</keyword>
<dbReference type="NCBIfam" id="TIGR00803">
    <property type="entry name" value="nst"/>
    <property type="match status" value="1"/>
</dbReference>
<keyword evidence="5 7" id="KW-1133">Transmembrane helix</keyword>
<sequence>MKYIKELSLILLTIQNASHILMMRYCRTRTTELFFTSSVIIVTEIVKLLISTVVFCYQSGIKKLYHETFNDIGDSIKVIVPAAIYVIQNNLLYVALSNLDSAVFQVSYQLKLLTTAVFSVFILKQSILKMQWLSLFLLFSGVALVQLDSASDGSKGVADGIVQNKVIGMGAVLTACVMSGFAGIYFEKTLKGSTISLWARNVLMAFIGIIISFGGQWFYEFESINEKGFFYGFDYMVCILIFLQSAGGLLVAVVVKYANQLLKGFACSASIVISILFSVFIFHTYVSGLFLVGASMVVVSIVLYSKFSPTKIKKEE</sequence>
<evidence type="ECO:0000256" key="2">
    <source>
        <dbReference type="ARBA" id="ARBA00009976"/>
    </source>
</evidence>
<comment type="similarity">
    <text evidence="2">Belongs to the nucleotide-sugar transporter family. SLC35A subfamily.</text>
</comment>
<evidence type="ECO:0000256" key="3">
    <source>
        <dbReference type="ARBA" id="ARBA00022597"/>
    </source>
</evidence>
<protein>
    <submittedName>
        <fullName evidence="8">Slc35a-3</fullName>
    </submittedName>
</protein>
<dbReference type="PANTHER" id="PTHR10231">
    <property type="entry name" value="NUCLEOTIDE-SUGAR TRANSMEMBRANE TRANSPORTER"/>
    <property type="match status" value="1"/>
</dbReference>
<dbReference type="GO" id="GO:0015165">
    <property type="term" value="F:pyrimidine nucleotide-sugar transmembrane transporter activity"/>
    <property type="evidence" value="ECO:0007669"/>
    <property type="project" value="InterPro"/>
</dbReference>
<feature type="transmembrane region" description="Helical" evidence="7">
    <location>
        <begin position="288"/>
        <end position="307"/>
    </location>
</feature>
<feature type="transmembrane region" description="Helical" evidence="7">
    <location>
        <begin position="167"/>
        <end position="186"/>
    </location>
</feature>
<keyword evidence="4 7" id="KW-0812">Transmembrane</keyword>
<evidence type="ECO:0000256" key="1">
    <source>
        <dbReference type="ARBA" id="ARBA00004141"/>
    </source>
</evidence>
<dbReference type="InterPro" id="IPR007271">
    <property type="entry name" value="Nuc_sug_transpt"/>
</dbReference>
<dbReference type="AlphaFoldDB" id="A0A0H3YJH4"/>
<dbReference type="OrthoDB" id="408493at2759"/>
<dbReference type="Pfam" id="PF04142">
    <property type="entry name" value="Nuc_sug_transp"/>
    <property type="match status" value="1"/>
</dbReference>
<dbReference type="Gene3D" id="1.10.3730.20">
    <property type="match status" value="1"/>
</dbReference>
<evidence type="ECO:0000256" key="6">
    <source>
        <dbReference type="ARBA" id="ARBA00023136"/>
    </source>
</evidence>
<dbReference type="InterPro" id="IPR037185">
    <property type="entry name" value="EmrE-like"/>
</dbReference>
<keyword evidence="3" id="KW-0762">Sugar transport</keyword>
<evidence type="ECO:0000256" key="4">
    <source>
        <dbReference type="ARBA" id="ARBA00022692"/>
    </source>
</evidence>
<proteinExistence type="evidence at transcript level"/>
<feature type="transmembrane region" description="Helical" evidence="7">
    <location>
        <begin position="102"/>
        <end position="123"/>
    </location>
</feature>
<dbReference type="EMBL" id="KT163689">
    <property type="protein sequence ID" value="AKN21639.1"/>
    <property type="molecule type" value="mRNA"/>
</dbReference>